<evidence type="ECO:0000313" key="7">
    <source>
        <dbReference type="EMBL" id="GAB03760.1"/>
    </source>
</evidence>
<name>G7GJI5_9ACTN</name>
<comment type="PTM">
    <text evidence="5">Is modified by deamidation of its C-terminal glutamine to glutamate by the deamidase Dop, a prerequisite to the subsequent pupylation process.</text>
</comment>
<comment type="domain">
    <text evidence="5">The N-terminal unstructured half of Pup provides a signal required to initiate unfolding and degradation by the proteasome but is not needed for pupylation, while the C-terminal helical half of Pup interacts with ARC to target proteins to the proteasome.</text>
</comment>
<evidence type="ECO:0000256" key="4">
    <source>
        <dbReference type="ARBA" id="ARBA00032321"/>
    </source>
</evidence>
<dbReference type="HAMAP" id="MF_02106">
    <property type="entry name" value="Pup"/>
    <property type="match status" value="1"/>
</dbReference>
<dbReference type="Pfam" id="PF05639">
    <property type="entry name" value="Pup"/>
    <property type="match status" value="1"/>
</dbReference>
<comment type="similarity">
    <text evidence="2 5">Belongs to the prokaryotic ubiquitin-like protein family.</text>
</comment>
<keyword evidence="5" id="KW-0833">Ubl conjugation pathway</keyword>
<comment type="subunit">
    <text evidence="5">Strongly interacts with the proteasome-associated ATPase ARC through a hydrophobic interface; the interacting region of Pup lies in its C-terminal half. There is one Pup binding site per ARC hexamer ring.</text>
</comment>
<keyword evidence="8" id="KW-1185">Reference proteome</keyword>
<protein>
    <recommendedName>
        <fullName evidence="3 5">Prokaryotic ubiquitin-like protein Pup</fullName>
    </recommendedName>
    <alternativeName>
        <fullName evidence="4 5">Bacterial ubiquitin-like modifier</fullName>
    </alternativeName>
</protein>
<evidence type="ECO:0000313" key="8">
    <source>
        <dbReference type="Proteomes" id="UP000006023"/>
    </source>
</evidence>
<comment type="function">
    <text evidence="5">Protein modifier that is covalently attached to lysine residues of substrate proteins, thereby targeting them for proteasomal degradation. The tagging system is termed pupylation.</text>
</comment>
<dbReference type="GO" id="GO:0010498">
    <property type="term" value="P:proteasomal protein catabolic process"/>
    <property type="evidence" value="ECO:0007669"/>
    <property type="project" value="UniProtKB-UniRule"/>
</dbReference>
<dbReference type="eggNOG" id="ENOG50333JS">
    <property type="taxonomic scope" value="Bacteria"/>
</dbReference>
<reference evidence="7 8" key="1">
    <citation type="submission" date="2011-11" db="EMBL/GenBank/DDBJ databases">
        <title>Whole genome shotgun sequence of Gordonia amarae NBRC 15530.</title>
        <authorList>
            <person name="Takarada H."/>
            <person name="Hosoyama A."/>
            <person name="Tsuchikane K."/>
            <person name="Katsumata H."/>
            <person name="Yamazaki S."/>
            <person name="Fujita N."/>
        </authorList>
    </citation>
    <scope>NUCLEOTIDE SEQUENCE [LARGE SCALE GENOMIC DNA]</scope>
    <source>
        <strain evidence="7 8">NBRC 15530</strain>
    </source>
</reference>
<comment type="caution">
    <text evidence="7">The sequence shown here is derived from an EMBL/GenBank/DDBJ whole genome shotgun (WGS) entry which is preliminary data.</text>
</comment>
<dbReference type="AlphaFoldDB" id="G7GJI5"/>
<dbReference type="GO" id="GO:0019941">
    <property type="term" value="P:modification-dependent protein catabolic process"/>
    <property type="evidence" value="ECO:0007669"/>
    <property type="project" value="UniProtKB-UniRule"/>
</dbReference>
<feature type="modified residue" description="Deamidated glutamine" evidence="5">
    <location>
        <position position="108"/>
    </location>
</feature>
<feature type="cross-link" description="Isoglutamyl lysine isopeptide (Gln-Lys) (interchain with K-? in acceptor proteins)" evidence="5">
    <location>
        <position position="108"/>
    </location>
</feature>
<proteinExistence type="inferred from homology"/>
<dbReference type="UniPathway" id="UPA00997"/>
<dbReference type="EMBL" id="BAED01000004">
    <property type="protein sequence ID" value="GAB03760.1"/>
    <property type="molecule type" value="Genomic_DNA"/>
</dbReference>
<evidence type="ECO:0000256" key="1">
    <source>
        <dbReference type="ARBA" id="ARBA00004707"/>
    </source>
</evidence>
<feature type="region of interest" description="ARC ATPase binding" evidence="5">
    <location>
        <begin position="65"/>
        <end position="102"/>
    </location>
</feature>
<comment type="pathway">
    <text evidence="1 5">Protein degradation; proteasomal Pup-dependent pathway.</text>
</comment>
<dbReference type="GO" id="GO:0070490">
    <property type="term" value="P:protein pupylation"/>
    <property type="evidence" value="ECO:0007669"/>
    <property type="project" value="UniProtKB-UniRule"/>
</dbReference>
<evidence type="ECO:0000256" key="5">
    <source>
        <dbReference type="HAMAP-Rule" id="MF_02106"/>
    </source>
</evidence>
<keyword evidence="5" id="KW-1017">Isopeptide bond</keyword>
<sequence>MTARRGTGTGRVDSTTIGENGRTGATHRRPSPIRLADRRSVRRQQMAQEQTKHGGGGDDEGLGPDGSAGQERREKLAEDTDDLLDEIDDVLEENAEDFVRAYVQKGGQ</sequence>
<evidence type="ECO:0000256" key="6">
    <source>
        <dbReference type="SAM" id="MobiDB-lite"/>
    </source>
</evidence>
<dbReference type="NCBIfam" id="TIGR03687">
    <property type="entry name" value="pupylate_cterm"/>
    <property type="match status" value="1"/>
</dbReference>
<organism evidence="7 8">
    <name type="scientific">Gordonia amarae NBRC 15530</name>
    <dbReference type="NCBI Taxonomy" id="1075090"/>
    <lineage>
        <taxon>Bacteria</taxon>
        <taxon>Bacillati</taxon>
        <taxon>Actinomycetota</taxon>
        <taxon>Actinomycetes</taxon>
        <taxon>Mycobacteriales</taxon>
        <taxon>Gordoniaceae</taxon>
        <taxon>Gordonia</taxon>
    </lineage>
</organism>
<evidence type="ECO:0000256" key="3">
    <source>
        <dbReference type="ARBA" id="ARBA00016748"/>
    </source>
</evidence>
<dbReference type="Proteomes" id="UP000006023">
    <property type="component" value="Unassembled WGS sequence"/>
</dbReference>
<dbReference type="GO" id="GO:0031386">
    <property type="term" value="F:protein tag activity"/>
    <property type="evidence" value="ECO:0007669"/>
    <property type="project" value="UniProtKB-UniRule"/>
</dbReference>
<evidence type="ECO:0000256" key="2">
    <source>
        <dbReference type="ARBA" id="ARBA00010616"/>
    </source>
</evidence>
<accession>G7GJI5</accession>
<keyword evidence="7" id="KW-0647">Proteasome</keyword>
<feature type="region of interest" description="Disordered" evidence="6">
    <location>
        <begin position="1"/>
        <end position="80"/>
    </location>
</feature>
<dbReference type="InterPro" id="IPR008515">
    <property type="entry name" value="Ubiquitin-like_Pup"/>
</dbReference>
<dbReference type="STRING" id="1075090.GOAMR_04_00780"/>
<dbReference type="GO" id="GO:0070628">
    <property type="term" value="F:proteasome binding"/>
    <property type="evidence" value="ECO:0007669"/>
    <property type="project" value="UniProtKB-UniRule"/>
</dbReference>
<dbReference type="GO" id="GO:0000502">
    <property type="term" value="C:proteasome complex"/>
    <property type="evidence" value="ECO:0007669"/>
    <property type="project" value="UniProtKB-KW"/>
</dbReference>
<gene>
    <name evidence="5" type="primary">pup</name>
    <name evidence="7" type="ORF">GOAMR_04_00780</name>
</gene>